<dbReference type="AlphaFoldDB" id="A0A091RXF7"/>
<evidence type="ECO:0000313" key="10">
    <source>
        <dbReference type="EMBL" id="KFQ46496.1"/>
    </source>
</evidence>
<keyword evidence="7" id="KW-1133">Transmembrane helix</keyword>
<reference evidence="10 11" key="1">
    <citation type="submission" date="2014-04" db="EMBL/GenBank/DDBJ databases">
        <title>Genome evolution of avian class.</title>
        <authorList>
            <person name="Zhang G."/>
            <person name="Li C."/>
        </authorList>
    </citation>
    <scope>NUCLEOTIDE SEQUENCE [LARGE SCALE GENOMIC DNA]</scope>
    <source>
        <strain evidence="10">BGI_N333</strain>
    </source>
</reference>
<feature type="domain" description="Sushi" evidence="9">
    <location>
        <begin position="206"/>
        <end position="269"/>
    </location>
</feature>
<feature type="domain" description="Sushi" evidence="9">
    <location>
        <begin position="85"/>
        <end position="145"/>
    </location>
</feature>
<dbReference type="PROSITE" id="PS50923">
    <property type="entry name" value="SUSHI"/>
    <property type="match status" value="5"/>
</dbReference>
<keyword evidence="5" id="KW-0325">Glycoprotein</keyword>
<name>A0A091RXF7_NESNO</name>
<dbReference type="InterPro" id="IPR000436">
    <property type="entry name" value="Sushi_SCR_CCP_dom"/>
</dbReference>
<evidence type="ECO:0000313" key="11">
    <source>
        <dbReference type="Proteomes" id="UP000053840"/>
    </source>
</evidence>
<keyword evidence="2 8" id="KW-0732">Signal</keyword>
<evidence type="ECO:0000256" key="7">
    <source>
        <dbReference type="SAM" id="Phobius"/>
    </source>
</evidence>
<protein>
    <submittedName>
        <fullName evidence="10">Zona pellucida sperm-binding protein 3 receptor</fullName>
    </submittedName>
</protein>
<keyword evidence="7" id="KW-0812">Transmembrane</keyword>
<evidence type="ECO:0000256" key="3">
    <source>
        <dbReference type="ARBA" id="ARBA00022737"/>
    </source>
</evidence>
<proteinExistence type="predicted"/>
<dbReference type="SUPFAM" id="SSF57535">
    <property type="entry name" value="Complement control module/SCR domain"/>
    <property type="match status" value="6"/>
</dbReference>
<feature type="domain" description="Sushi" evidence="9">
    <location>
        <begin position="27"/>
        <end position="84"/>
    </location>
</feature>
<keyword evidence="11" id="KW-1185">Reference proteome</keyword>
<evidence type="ECO:0000256" key="6">
    <source>
        <dbReference type="PROSITE-ProRule" id="PRU00302"/>
    </source>
</evidence>
<keyword evidence="7" id="KW-0472">Membrane</keyword>
<comment type="caution">
    <text evidence="6">Lacks conserved residue(s) required for the propagation of feature annotation.</text>
</comment>
<evidence type="ECO:0000256" key="5">
    <source>
        <dbReference type="ARBA" id="ARBA00023180"/>
    </source>
</evidence>
<evidence type="ECO:0000256" key="4">
    <source>
        <dbReference type="ARBA" id="ARBA00023157"/>
    </source>
</evidence>
<feature type="disulfide bond" evidence="6">
    <location>
        <begin position="176"/>
        <end position="203"/>
    </location>
</feature>
<accession>A0A091RXF7</accession>
<dbReference type="FunFam" id="2.10.70.10:FF:000014">
    <property type="entry name" value="Membrane cofactor protein"/>
    <property type="match status" value="1"/>
</dbReference>
<keyword evidence="4 6" id="KW-1015">Disulfide bond</keyword>
<sequence>MPRFLCWLGQLLAVVVLVLQPAGSRKVQCPVPDITHGQLEPAQNFTSGSTATLKCDTGYMPLGATSSVSLGNGRWPPRVPACIPGHCSYPPVIDHTDRNHQREFPVGTTVTYSCRSGYTLVPGVSPVTTCLQNFTWTSIPKLCQKVQCPSPDIQHGREISPRKDEYSFGHQVEFQCELGYVLRGNQRIQCWSDGTWRPPVPYCDKVCGPPPKIANGQHTSLGTELFPYGSEVKYSCVEGLSLIGDDSIYCTSDDGVSLAWSGPAPECRVVRCPRPVVEKGRMTPQSFTFPYGSPVPFSCVEGVVRITNFVGSFSIYIMMSLLLSYLLLWVILSVLCPQPHVANGRLNSTLDGQMWYQTNETVTFECFHGYHLSDLSLTATCLPDGSWTPLPKCKKDGDADVCEELHYITTVFECGVPIAEVKTLLEIKKLFLEIKKLNLELENLNK</sequence>
<feature type="disulfide bond" evidence="6">
    <location>
        <begin position="366"/>
        <end position="393"/>
    </location>
</feature>
<dbReference type="EMBL" id="KK934367">
    <property type="protein sequence ID" value="KFQ46496.1"/>
    <property type="molecule type" value="Genomic_DNA"/>
</dbReference>
<dbReference type="Proteomes" id="UP000053840">
    <property type="component" value="Unassembled WGS sequence"/>
</dbReference>
<feature type="disulfide bond" evidence="6">
    <location>
        <begin position="55"/>
        <end position="82"/>
    </location>
</feature>
<keyword evidence="1 6" id="KW-0768">Sushi</keyword>
<evidence type="ECO:0000256" key="2">
    <source>
        <dbReference type="ARBA" id="ARBA00022729"/>
    </source>
</evidence>
<dbReference type="Pfam" id="PF00084">
    <property type="entry name" value="Sushi"/>
    <property type="match status" value="5"/>
</dbReference>
<feature type="disulfide bond" evidence="6">
    <location>
        <begin position="87"/>
        <end position="130"/>
    </location>
</feature>
<feature type="domain" description="Sushi" evidence="9">
    <location>
        <begin position="146"/>
        <end position="205"/>
    </location>
</feature>
<evidence type="ECO:0000259" key="9">
    <source>
        <dbReference type="PROSITE" id="PS50923"/>
    </source>
</evidence>
<organism evidence="10 11">
    <name type="scientific">Nestor notabilis</name>
    <name type="common">Kea</name>
    <dbReference type="NCBI Taxonomy" id="176057"/>
    <lineage>
        <taxon>Eukaryota</taxon>
        <taxon>Metazoa</taxon>
        <taxon>Chordata</taxon>
        <taxon>Craniata</taxon>
        <taxon>Vertebrata</taxon>
        <taxon>Euteleostomi</taxon>
        <taxon>Archelosauria</taxon>
        <taxon>Archosauria</taxon>
        <taxon>Dinosauria</taxon>
        <taxon>Saurischia</taxon>
        <taxon>Theropoda</taxon>
        <taxon>Coelurosauria</taxon>
        <taxon>Aves</taxon>
        <taxon>Neognathae</taxon>
        <taxon>Neoaves</taxon>
        <taxon>Telluraves</taxon>
        <taxon>Australaves</taxon>
        <taxon>Psittaciformes</taxon>
        <taxon>Psittacidae</taxon>
        <taxon>Nestor</taxon>
    </lineage>
</organism>
<evidence type="ECO:0000256" key="8">
    <source>
        <dbReference type="SAM" id="SignalP"/>
    </source>
</evidence>
<dbReference type="InterPro" id="IPR050350">
    <property type="entry name" value="Compl-Cell_Adhes-Reg"/>
</dbReference>
<keyword evidence="10" id="KW-0675">Receptor</keyword>
<feature type="transmembrane region" description="Helical" evidence="7">
    <location>
        <begin position="313"/>
        <end position="336"/>
    </location>
</feature>
<feature type="chain" id="PRO_5005414355" evidence="8">
    <location>
        <begin position="25"/>
        <end position="446"/>
    </location>
</feature>
<dbReference type="PANTHER" id="PTHR19325:SF560">
    <property type="entry name" value="SUSHI, VON WILLEBRAND FACTOR TYPE A, EGF AND PENTRAXIN DOMAIN-CONTAINING PROTEIN 1"/>
    <property type="match status" value="1"/>
</dbReference>
<gene>
    <name evidence="10" type="ORF">N333_02983</name>
</gene>
<keyword evidence="3" id="KW-0677">Repeat</keyword>
<dbReference type="InterPro" id="IPR035976">
    <property type="entry name" value="Sushi/SCR/CCP_sf"/>
</dbReference>
<evidence type="ECO:0000256" key="1">
    <source>
        <dbReference type="ARBA" id="ARBA00022659"/>
    </source>
</evidence>
<dbReference type="CDD" id="cd00033">
    <property type="entry name" value="CCP"/>
    <property type="match status" value="5"/>
</dbReference>
<dbReference type="SMART" id="SM00032">
    <property type="entry name" value="CCP"/>
    <property type="match status" value="5"/>
</dbReference>
<dbReference type="Gene3D" id="1.20.5.3730">
    <property type="match status" value="1"/>
</dbReference>
<feature type="signal peptide" evidence="8">
    <location>
        <begin position="1"/>
        <end position="24"/>
    </location>
</feature>
<feature type="disulfide bond" evidence="6">
    <location>
        <begin position="207"/>
        <end position="250"/>
    </location>
</feature>
<feature type="domain" description="Sushi" evidence="9">
    <location>
        <begin position="334"/>
        <end position="395"/>
    </location>
</feature>
<dbReference type="Gene3D" id="2.10.70.10">
    <property type="entry name" value="Complement Module, domain 1"/>
    <property type="match status" value="5"/>
</dbReference>
<dbReference type="PANTHER" id="PTHR19325">
    <property type="entry name" value="COMPLEMENT COMPONENT-RELATED SUSHI DOMAIN-CONTAINING"/>
    <property type="match status" value="1"/>
</dbReference>